<protein>
    <recommendedName>
        <fullName evidence="2">Pyridoxamine 5'-phosphate oxidase N-terminal domain-containing protein</fullName>
    </recommendedName>
</protein>
<reference evidence="3" key="1">
    <citation type="submission" date="2020-10" db="EMBL/GenBank/DDBJ databases">
        <title>Taxonomic study of unclassified bacteria belonging to the class Ktedonobacteria.</title>
        <authorList>
            <person name="Yabe S."/>
            <person name="Wang C.M."/>
            <person name="Zheng Y."/>
            <person name="Sakai Y."/>
            <person name="Cavaletti L."/>
            <person name="Monciardini P."/>
            <person name="Donadio S."/>
        </authorList>
    </citation>
    <scope>NUCLEOTIDE SEQUENCE</scope>
    <source>
        <strain evidence="3">ID150040</strain>
    </source>
</reference>
<evidence type="ECO:0000313" key="3">
    <source>
        <dbReference type="EMBL" id="GHO98200.1"/>
    </source>
</evidence>
<dbReference type="InterPro" id="IPR011576">
    <property type="entry name" value="Pyridox_Oxase_N"/>
</dbReference>
<dbReference type="AlphaFoldDB" id="A0A8J3N782"/>
<dbReference type="GO" id="GO:0070967">
    <property type="term" value="F:coenzyme F420 binding"/>
    <property type="evidence" value="ECO:0007669"/>
    <property type="project" value="TreeGrafter"/>
</dbReference>
<comment type="caution">
    <text evidence="3">The sequence shown here is derived from an EMBL/GenBank/DDBJ whole genome shotgun (WGS) entry which is preliminary data.</text>
</comment>
<evidence type="ECO:0000313" key="4">
    <source>
        <dbReference type="Proteomes" id="UP000597444"/>
    </source>
</evidence>
<keyword evidence="4" id="KW-1185">Reference proteome</keyword>
<feature type="domain" description="Pyridoxamine 5'-phosphate oxidase N-terminal" evidence="2">
    <location>
        <begin position="4"/>
        <end position="122"/>
    </location>
</feature>
<accession>A0A8J3N782</accession>
<name>A0A8J3N782_9CHLR</name>
<proteinExistence type="predicted"/>
<dbReference type="Gene3D" id="2.30.110.10">
    <property type="entry name" value="Electron Transport, Fmn-binding Protein, Chain A"/>
    <property type="match status" value="1"/>
</dbReference>
<organism evidence="3 4">
    <name type="scientific">Reticulibacter mediterranei</name>
    <dbReference type="NCBI Taxonomy" id="2778369"/>
    <lineage>
        <taxon>Bacteria</taxon>
        <taxon>Bacillati</taxon>
        <taxon>Chloroflexota</taxon>
        <taxon>Ktedonobacteria</taxon>
        <taxon>Ktedonobacterales</taxon>
        <taxon>Reticulibacteraceae</taxon>
        <taxon>Reticulibacter</taxon>
    </lineage>
</organism>
<dbReference type="InterPro" id="IPR052019">
    <property type="entry name" value="F420H2_bilvrd_red/Heme_oxyg"/>
</dbReference>
<dbReference type="NCBIfam" id="TIGR03618">
    <property type="entry name" value="Rv1155_F420"/>
    <property type="match status" value="1"/>
</dbReference>
<gene>
    <name evidence="3" type="ORF">KSF_082480</name>
</gene>
<keyword evidence="1" id="KW-0560">Oxidoreductase</keyword>
<dbReference type="InterPro" id="IPR012349">
    <property type="entry name" value="Split_barrel_FMN-bd"/>
</dbReference>
<dbReference type="EMBL" id="BNJK01000002">
    <property type="protein sequence ID" value="GHO98200.1"/>
    <property type="molecule type" value="Genomic_DNA"/>
</dbReference>
<dbReference type="InterPro" id="IPR019920">
    <property type="entry name" value="F420-binding_dom_put"/>
</dbReference>
<dbReference type="RefSeq" id="WP_220208963.1">
    <property type="nucleotide sequence ID" value="NZ_BNJK01000002.1"/>
</dbReference>
<evidence type="ECO:0000259" key="2">
    <source>
        <dbReference type="Pfam" id="PF01243"/>
    </source>
</evidence>
<dbReference type="Pfam" id="PF01243">
    <property type="entry name" value="PNPOx_N"/>
    <property type="match status" value="1"/>
</dbReference>
<dbReference type="PANTHER" id="PTHR35176">
    <property type="entry name" value="HEME OXYGENASE HI_0854-RELATED"/>
    <property type="match status" value="1"/>
</dbReference>
<dbReference type="GO" id="GO:0005829">
    <property type="term" value="C:cytosol"/>
    <property type="evidence" value="ECO:0007669"/>
    <property type="project" value="TreeGrafter"/>
</dbReference>
<evidence type="ECO:0000256" key="1">
    <source>
        <dbReference type="ARBA" id="ARBA00023002"/>
    </source>
</evidence>
<sequence>MPVIPEEFLDILQSKALMNVATIGPKGEPQVSATLLGWDGTSIFFTMNRIRQKRRNLEREPRIAISITDPANSFRSLEVRGRARIEEDVEYRFTNLLSQKYFGRDATADLLPGEERVVVFIEPERAIPFPPPASK</sequence>
<dbReference type="GO" id="GO:0016627">
    <property type="term" value="F:oxidoreductase activity, acting on the CH-CH group of donors"/>
    <property type="evidence" value="ECO:0007669"/>
    <property type="project" value="TreeGrafter"/>
</dbReference>
<dbReference type="Proteomes" id="UP000597444">
    <property type="component" value="Unassembled WGS sequence"/>
</dbReference>
<dbReference type="SUPFAM" id="SSF50475">
    <property type="entry name" value="FMN-binding split barrel"/>
    <property type="match status" value="1"/>
</dbReference>
<dbReference type="PANTHER" id="PTHR35176:SF6">
    <property type="entry name" value="HEME OXYGENASE HI_0854-RELATED"/>
    <property type="match status" value="1"/>
</dbReference>